<evidence type="ECO:0000256" key="1">
    <source>
        <dbReference type="ARBA" id="ARBA00022553"/>
    </source>
</evidence>
<keyword evidence="2" id="KW-0902">Two-component regulatory system</keyword>
<dbReference type="InterPro" id="IPR011006">
    <property type="entry name" value="CheY-like_superfamily"/>
</dbReference>
<dbReference type="Proteomes" id="UP001595818">
    <property type="component" value="Unassembled WGS sequence"/>
</dbReference>
<evidence type="ECO:0000313" key="6">
    <source>
        <dbReference type="Proteomes" id="UP001595818"/>
    </source>
</evidence>
<dbReference type="PANTHER" id="PTHR44591:SF14">
    <property type="entry name" value="PROTEIN PILG"/>
    <property type="match status" value="1"/>
</dbReference>
<evidence type="ECO:0000259" key="4">
    <source>
        <dbReference type="PROSITE" id="PS50110"/>
    </source>
</evidence>
<feature type="domain" description="Response regulatory" evidence="4">
    <location>
        <begin position="4"/>
        <end position="117"/>
    </location>
</feature>
<dbReference type="InterPro" id="IPR001789">
    <property type="entry name" value="Sig_transdc_resp-reg_receiver"/>
</dbReference>
<dbReference type="PROSITE" id="PS50110">
    <property type="entry name" value="RESPONSE_REGULATORY"/>
    <property type="match status" value="1"/>
</dbReference>
<organism evidence="5 6">
    <name type="scientific">Negadavirga shengliensis</name>
    <dbReference type="NCBI Taxonomy" id="1389218"/>
    <lineage>
        <taxon>Bacteria</taxon>
        <taxon>Pseudomonadati</taxon>
        <taxon>Bacteroidota</taxon>
        <taxon>Cytophagia</taxon>
        <taxon>Cytophagales</taxon>
        <taxon>Cyclobacteriaceae</taxon>
        <taxon>Negadavirga</taxon>
    </lineage>
</organism>
<gene>
    <name evidence="5" type="ORF">ACFPFU_16210</name>
</gene>
<keyword evidence="6" id="KW-1185">Reference proteome</keyword>
<dbReference type="SUPFAM" id="SSF52172">
    <property type="entry name" value="CheY-like"/>
    <property type="match status" value="1"/>
</dbReference>
<proteinExistence type="predicted"/>
<dbReference type="PANTHER" id="PTHR44591">
    <property type="entry name" value="STRESS RESPONSE REGULATOR PROTEIN 1"/>
    <property type="match status" value="1"/>
</dbReference>
<sequence length="117" mass="13052">MINKILIVEDDIVFCKMLTRFLVKNGYSVSDAQSANEAYTHLGQNEFDLAILDYKLPDENGIDILKKIKGSSPATKVILITRFSSQQVEDMAEQAGADAYISKPIDPSDLLIQIQKM</sequence>
<evidence type="ECO:0000256" key="2">
    <source>
        <dbReference type="ARBA" id="ARBA00023012"/>
    </source>
</evidence>
<dbReference type="RefSeq" id="WP_377065909.1">
    <property type="nucleotide sequence ID" value="NZ_JBHSJJ010000009.1"/>
</dbReference>
<reference evidence="6" key="1">
    <citation type="journal article" date="2019" name="Int. J. Syst. Evol. Microbiol.">
        <title>The Global Catalogue of Microorganisms (GCM) 10K type strain sequencing project: providing services to taxonomists for standard genome sequencing and annotation.</title>
        <authorList>
            <consortium name="The Broad Institute Genomics Platform"/>
            <consortium name="The Broad Institute Genome Sequencing Center for Infectious Disease"/>
            <person name="Wu L."/>
            <person name="Ma J."/>
        </authorList>
    </citation>
    <scope>NUCLEOTIDE SEQUENCE [LARGE SCALE GENOMIC DNA]</scope>
    <source>
        <strain evidence="6">CGMCC 4.7466</strain>
    </source>
</reference>
<dbReference type="Pfam" id="PF00072">
    <property type="entry name" value="Response_reg"/>
    <property type="match status" value="1"/>
</dbReference>
<dbReference type="InterPro" id="IPR050595">
    <property type="entry name" value="Bact_response_regulator"/>
</dbReference>
<evidence type="ECO:0000313" key="5">
    <source>
        <dbReference type="EMBL" id="MFC4873245.1"/>
    </source>
</evidence>
<protein>
    <submittedName>
        <fullName evidence="5">Response regulator</fullName>
    </submittedName>
</protein>
<dbReference type="Gene3D" id="3.40.50.2300">
    <property type="match status" value="1"/>
</dbReference>
<comment type="caution">
    <text evidence="5">The sequence shown here is derived from an EMBL/GenBank/DDBJ whole genome shotgun (WGS) entry which is preliminary data.</text>
</comment>
<evidence type="ECO:0000256" key="3">
    <source>
        <dbReference type="PROSITE-ProRule" id="PRU00169"/>
    </source>
</evidence>
<accession>A0ABV9T4Y1</accession>
<dbReference type="EMBL" id="JBHSJJ010000009">
    <property type="protein sequence ID" value="MFC4873245.1"/>
    <property type="molecule type" value="Genomic_DNA"/>
</dbReference>
<feature type="modified residue" description="4-aspartylphosphate" evidence="3">
    <location>
        <position position="53"/>
    </location>
</feature>
<name>A0ABV9T4Y1_9BACT</name>
<keyword evidence="1 3" id="KW-0597">Phosphoprotein</keyword>
<dbReference type="SMART" id="SM00448">
    <property type="entry name" value="REC"/>
    <property type="match status" value="1"/>
</dbReference>